<dbReference type="EMBL" id="CP003011">
    <property type="protein sequence ID" value="AEO68460.1"/>
    <property type="molecule type" value="Genomic_DNA"/>
</dbReference>
<reference evidence="5 6" key="1">
    <citation type="journal article" date="2011" name="Nat. Biotechnol.">
        <title>Comparative genomic analysis of the thermophilic biomass-degrading fungi Myceliophthora thermophila and Thielavia terrestris.</title>
        <authorList>
            <person name="Berka R.M."/>
            <person name="Grigoriev I.V."/>
            <person name="Otillar R."/>
            <person name="Salamov A."/>
            <person name="Grimwood J."/>
            <person name="Reid I."/>
            <person name="Ishmael N."/>
            <person name="John T."/>
            <person name="Darmond C."/>
            <person name="Moisan M.-C."/>
            <person name="Henrissat B."/>
            <person name="Coutinho P.M."/>
            <person name="Lombard V."/>
            <person name="Natvig D.O."/>
            <person name="Lindquist E."/>
            <person name="Schmutz J."/>
            <person name="Lucas S."/>
            <person name="Harris P."/>
            <person name="Powlowski J."/>
            <person name="Bellemare A."/>
            <person name="Taylor D."/>
            <person name="Butler G."/>
            <person name="de Vries R.P."/>
            <person name="Allijn I.E."/>
            <person name="van den Brink J."/>
            <person name="Ushinsky S."/>
            <person name="Storms R."/>
            <person name="Powell A.J."/>
            <person name="Paulsen I.T."/>
            <person name="Elbourne L.D.H."/>
            <person name="Baker S.E."/>
            <person name="Magnuson J."/>
            <person name="LaBoissiere S."/>
            <person name="Clutterbuck A.J."/>
            <person name="Martinez D."/>
            <person name="Wogulis M."/>
            <person name="de Leon A.L."/>
            <person name="Rey M.W."/>
            <person name="Tsang A."/>
        </authorList>
    </citation>
    <scope>NUCLEOTIDE SEQUENCE [LARGE SCALE GENOMIC DNA]</scope>
    <source>
        <strain evidence="6">ATCC 38088 / NRRL 8126</strain>
    </source>
</reference>
<keyword evidence="6" id="KW-1185">Reference proteome</keyword>
<evidence type="ECO:0000259" key="4">
    <source>
        <dbReference type="PROSITE" id="PS51180"/>
    </source>
</evidence>
<feature type="region of interest" description="Disordered" evidence="3">
    <location>
        <begin position="759"/>
        <end position="850"/>
    </location>
</feature>
<dbReference type="GeneID" id="11518813"/>
<dbReference type="PROSITE" id="PS51180">
    <property type="entry name" value="BRO1"/>
    <property type="match status" value="1"/>
</dbReference>
<evidence type="ECO:0000256" key="3">
    <source>
        <dbReference type="SAM" id="MobiDB-lite"/>
    </source>
</evidence>
<gene>
    <name evidence="5" type="ORF">THITE_2118002</name>
</gene>
<dbReference type="Gene3D" id="1.25.40.280">
    <property type="entry name" value="alix/aip1 like domains"/>
    <property type="match status" value="1"/>
</dbReference>
<dbReference type="eggNOG" id="KOG2220">
    <property type="taxonomic scope" value="Eukaryota"/>
</dbReference>
<dbReference type="PANTHER" id="PTHR23030:SF39">
    <property type="entry name" value="PROGRAMMED CELL DEATH 6-INTERACTING PROTEIN"/>
    <property type="match status" value="1"/>
</dbReference>
<dbReference type="Pfam" id="PF03097">
    <property type="entry name" value="BRO1"/>
    <property type="match status" value="1"/>
</dbReference>
<dbReference type="Pfam" id="PF13949">
    <property type="entry name" value="ALIX_LYPXL_bnd"/>
    <property type="match status" value="1"/>
</dbReference>
<comment type="similarity">
    <text evidence="1">Belongs to the palA/RIM20 family.</text>
</comment>
<feature type="domain" description="BRO1" evidence="4">
    <location>
        <begin position="5"/>
        <end position="401"/>
    </location>
</feature>
<sequence>MTTSNVLSLPFRKSSQISLASSIRQYISQKYDQHPDMFRHDLEAIDALRRDAVNVREAHPSGIKKLQAYAAQLVWMSGKFPIDIGADFSWYPALGYHTEHPLVQNNIKYELMNVLYNLAALYSQLAVASNRGSTEGLKTAASYFSQAAGVLSHMKVVVLPELRMANPPDDMDEASLESLIQLFLAQSQETFWQKAVTDGYKDASIAKLAASVSDLYNLAGEAAMQSEAISSAWIHHMSAKHHHFAAAAQYRAACDCLEKRKYGEEVARLADALACVNEGLRERKGGYISKAVVEDMQGLKRRVEEGLKRAEKDNNNIYFQVVPPKSELKILDRANMAVARVPPQVAKPYDYLGDRAEFGPALFSKLVPFSVHVAISIYEERRDRLVNNNIIAELEAMTDQIHQILSSLNLPGSLQALEKPLGLPSTLVQRADEIRQADALNRLQRGLADIDKLCASDRAIFEEGKALLAAEEEEDRNLRLKHGTQRWSRPESRIDPSRDGGARLWNQAAEIDGYFASSTSSDAVVREKFAAVKDTLALLAGPDRGLLDYIPNSRKTEIPELLKPAIGKLRGAYNDVLRLESRRRKRVESLRARSRADDVKSDILAEAARLERTYPNTAIVPAHFEDFFDKRLDSTYESELEVVEKERADQEKTIADLQRANREFEAQKRSLGEKGSHDREKALQRLDNAYYKYKEIVSNIEAGRKFYNDLSRIVEQFRNQARHWVNERRKEARELEESVPTAPPPLSAMRLTCNSRAPREISMPPLSSLSLNPVPAAHPPQPPPATTYQNSPPASYYTQRPPTQPQPHSARQSAPAPPPLQPTEPAQIQSCADDVPPQQPRPMPPVAPMANMQGAWTPEIGIRFAGSPAPPPAAAAAAGGSNGGNNAQGGRQAAAAATKPPVRGTWEPSAGIRFG</sequence>
<dbReference type="Gene3D" id="1.20.120.560">
    <property type="entry name" value="alix/aip1 in complex with the ypdl late domain"/>
    <property type="match status" value="1"/>
</dbReference>
<dbReference type="STRING" id="578455.G2R6H9"/>
<evidence type="ECO:0000313" key="6">
    <source>
        <dbReference type="Proteomes" id="UP000008181"/>
    </source>
</evidence>
<dbReference type="GO" id="GO:0005768">
    <property type="term" value="C:endosome"/>
    <property type="evidence" value="ECO:0007669"/>
    <property type="project" value="TreeGrafter"/>
</dbReference>
<evidence type="ECO:0000256" key="2">
    <source>
        <dbReference type="SAM" id="Coils"/>
    </source>
</evidence>
<feature type="coiled-coil region" evidence="2">
    <location>
        <begin position="640"/>
        <end position="674"/>
    </location>
</feature>
<dbReference type="OrthoDB" id="64867at2759"/>
<dbReference type="InterPro" id="IPR025304">
    <property type="entry name" value="ALIX_V_dom"/>
</dbReference>
<feature type="compositionally biased region" description="Pro residues" evidence="3">
    <location>
        <begin position="776"/>
        <end position="785"/>
    </location>
</feature>
<name>G2R6H9_THETT</name>
<dbReference type="Proteomes" id="UP000008181">
    <property type="component" value="Chromosome 3"/>
</dbReference>
<dbReference type="InterPro" id="IPR038499">
    <property type="entry name" value="BRO1_sf"/>
</dbReference>
<dbReference type="KEGG" id="ttt:THITE_2118002"/>
<dbReference type="SMART" id="SM01041">
    <property type="entry name" value="BRO1"/>
    <property type="match status" value="1"/>
</dbReference>
<feature type="compositionally biased region" description="Low complexity" evidence="3">
    <location>
        <begin position="764"/>
        <end position="775"/>
    </location>
</feature>
<dbReference type="RefSeq" id="XP_003654796.1">
    <property type="nucleotide sequence ID" value="XM_003654748.1"/>
</dbReference>
<protein>
    <recommendedName>
        <fullName evidence="4">BRO1 domain-containing protein</fullName>
    </recommendedName>
</protein>
<dbReference type="CDD" id="cd09241">
    <property type="entry name" value="BRO1_ScRim20-like"/>
    <property type="match status" value="1"/>
</dbReference>
<dbReference type="HOGENOM" id="CLU_007181_0_0_1"/>
<feature type="compositionally biased region" description="Polar residues" evidence="3">
    <location>
        <begin position="786"/>
        <end position="797"/>
    </location>
</feature>
<keyword evidence="2" id="KW-0175">Coiled coil</keyword>
<feature type="region of interest" description="Disordered" evidence="3">
    <location>
        <begin position="865"/>
        <end position="915"/>
    </location>
</feature>
<dbReference type="AlphaFoldDB" id="G2R6H9"/>
<feature type="compositionally biased region" description="Low complexity" evidence="3">
    <location>
        <begin position="798"/>
        <end position="814"/>
    </location>
</feature>
<feature type="compositionally biased region" description="Pro residues" evidence="3">
    <location>
        <begin position="837"/>
        <end position="847"/>
    </location>
</feature>
<organism evidence="5 6">
    <name type="scientific">Thermothielavioides terrestris (strain ATCC 38088 / NRRL 8126)</name>
    <name type="common">Thielavia terrestris</name>
    <dbReference type="NCBI Taxonomy" id="578455"/>
    <lineage>
        <taxon>Eukaryota</taxon>
        <taxon>Fungi</taxon>
        <taxon>Dikarya</taxon>
        <taxon>Ascomycota</taxon>
        <taxon>Pezizomycotina</taxon>
        <taxon>Sordariomycetes</taxon>
        <taxon>Sordariomycetidae</taxon>
        <taxon>Sordariales</taxon>
        <taxon>Chaetomiaceae</taxon>
        <taxon>Thermothielavioides</taxon>
        <taxon>Thermothielavioides terrestris</taxon>
    </lineage>
</organism>
<accession>G2R6H9</accession>
<evidence type="ECO:0000313" key="5">
    <source>
        <dbReference type="EMBL" id="AEO68460.1"/>
    </source>
</evidence>
<dbReference type="PANTHER" id="PTHR23030">
    <property type="entry name" value="PCD6 INTERACTING PROTEIN-RELATED"/>
    <property type="match status" value="1"/>
</dbReference>
<feature type="compositionally biased region" description="Low complexity" evidence="3">
    <location>
        <begin position="888"/>
        <end position="897"/>
    </location>
</feature>
<dbReference type="InterPro" id="IPR004328">
    <property type="entry name" value="BRO1_dom"/>
</dbReference>
<dbReference type="Gene3D" id="1.20.140.50">
    <property type="entry name" value="alix/aip1 like domains"/>
    <property type="match status" value="1"/>
</dbReference>
<evidence type="ECO:0000256" key="1">
    <source>
        <dbReference type="ARBA" id="ARBA00038154"/>
    </source>
</evidence>
<proteinExistence type="inferred from homology"/>